<evidence type="ECO:0000256" key="3">
    <source>
        <dbReference type="PROSITE-ProRule" id="PRU00023"/>
    </source>
</evidence>
<dbReference type="Pfam" id="PF12796">
    <property type="entry name" value="Ank_2"/>
    <property type="match status" value="5"/>
</dbReference>
<dbReference type="SUPFAM" id="SSF48403">
    <property type="entry name" value="Ankyrin repeat"/>
    <property type="match status" value="2"/>
</dbReference>
<evidence type="ECO:0000313" key="5">
    <source>
        <dbReference type="Proteomes" id="UP000762676"/>
    </source>
</evidence>
<organism evidence="4 5">
    <name type="scientific">Elysia marginata</name>
    <dbReference type="NCBI Taxonomy" id="1093978"/>
    <lineage>
        <taxon>Eukaryota</taxon>
        <taxon>Metazoa</taxon>
        <taxon>Spiralia</taxon>
        <taxon>Lophotrochozoa</taxon>
        <taxon>Mollusca</taxon>
        <taxon>Gastropoda</taxon>
        <taxon>Heterobranchia</taxon>
        <taxon>Euthyneura</taxon>
        <taxon>Panpulmonata</taxon>
        <taxon>Sacoglossa</taxon>
        <taxon>Placobranchoidea</taxon>
        <taxon>Plakobranchidae</taxon>
        <taxon>Elysia</taxon>
    </lineage>
</organism>
<dbReference type="PRINTS" id="PR01415">
    <property type="entry name" value="ANKYRIN"/>
</dbReference>
<feature type="repeat" description="ANK" evidence="3">
    <location>
        <begin position="357"/>
        <end position="389"/>
    </location>
</feature>
<feature type="repeat" description="ANK" evidence="3">
    <location>
        <begin position="685"/>
        <end position="718"/>
    </location>
</feature>
<dbReference type="EMBL" id="BMAT01002068">
    <property type="protein sequence ID" value="GFR98468.1"/>
    <property type="molecule type" value="Genomic_DNA"/>
</dbReference>
<accession>A0AAV4HJU4</accession>
<dbReference type="PANTHER" id="PTHR24198">
    <property type="entry name" value="ANKYRIN REPEAT AND PROTEIN KINASE DOMAIN-CONTAINING PROTEIN"/>
    <property type="match status" value="1"/>
</dbReference>
<reference evidence="4 5" key="1">
    <citation type="journal article" date="2021" name="Elife">
        <title>Chloroplast acquisition without the gene transfer in kleptoplastic sea slugs, Plakobranchus ocellatus.</title>
        <authorList>
            <person name="Maeda T."/>
            <person name="Takahashi S."/>
            <person name="Yoshida T."/>
            <person name="Shimamura S."/>
            <person name="Takaki Y."/>
            <person name="Nagai Y."/>
            <person name="Toyoda A."/>
            <person name="Suzuki Y."/>
            <person name="Arimoto A."/>
            <person name="Ishii H."/>
            <person name="Satoh N."/>
            <person name="Nishiyama T."/>
            <person name="Hasebe M."/>
            <person name="Maruyama T."/>
            <person name="Minagawa J."/>
            <person name="Obokata J."/>
            <person name="Shigenobu S."/>
        </authorList>
    </citation>
    <scope>NUCLEOTIDE SEQUENCE [LARGE SCALE GENOMIC DNA]</scope>
</reference>
<dbReference type="InterPro" id="IPR036770">
    <property type="entry name" value="Ankyrin_rpt-contain_sf"/>
</dbReference>
<protein>
    <submittedName>
        <fullName evidence="4">Ankyrin repeat protein</fullName>
    </submittedName>
</protein>
<feature type="repeat" description="ANK" evidence="3">
    <location>
        <begin position="752"/>
        <end position="784"/>
    </location>
</feature>
<dbReference type="PANTHER" id="PTHR24198:SF165">
    <property type="entry name" value="ANKYRIN REPEAT-CONTAINING PROTEIN-RELATED"/>
    <property type="match status" value="1"/>
</dbReference>
<dbReference type="PROSITE" id="PS50088">
    <property type="entry name" value="ANK_REPEAT"/>
    <property type="match status" value="9"/>
</dbReference>
<gene>
    <name evidence="4" type="ORF">ElyMa_001020200</name>
</gene>
<feature type="repeat" description="ANK" evidence="3">
    <location>
        <begin position="649"/>
        <end position="684"/>
    </location>
</feature>
<dbReference type="PROSITE" id="PS50297">
    <property type="entry name" value="ANK_REP_REGION"/>
    <property type="match status" value="6"/>
</dbReference>
<feature type="repeat" description="ANK" evidence="3">
    <location>
        <begin position="583"/>
        <end position="615"/>
    </location>
</feature>
<feature type="repeat" description="ANK" evidence="3">
    <location>
        <begin position="550"/>
        <end position="582"/>
    </location>
</feature>
<comment type="caution">
    <text evidence="4">The sequence shown here is derived from an EMBL/GenBank/DDBJ whole genome shotgun (WGS) entry which is preliminary data.</text>
</comment>
<keyword evidence="1" id="KW-0677">Repeat</keyword>
<proteinExistence type="predicted"/>
<dbReference type="Gene3D" id="1.25.40.20">
    <property type="entry name" value="Ankyrin repeat-containing domain"/>
    <property type="match status" value="5"/>
</dbReference>
<feature type="repeat" description="ANK" evidence="3">
    <location>
        <begin position="101"/>
        <end position="133"/>
    </location>
</feature>
<dbReference type="AlphaFoldDB" id="A0AAV4HJU4"/>
<dbReference type="SMART" id="SM00248">
    <property type="entry name" value="ANK"/>
    <property type="match status" value="20"/>
</dbReference>
<evidence type="ECO:0000256" key="1">
    <source>
        <dbReference type="ARBA" id="ARBA00022737"/>
    </source>
</evidence>
<name>A0AAV4HJU4_9GAST</name>
<dbReference type="Proteomes" id="UP000762676">
    <property type="component" value="Unassembled WGS sequence"/>
</dbReference>
<dbReference type="Pfam" id="PF13637">
    <property type="entry name" value="Ank_4"/>
    <property type="match status" value="1"/>
</dbReference>
<evidence type="ECO:0000256" key="2">
    <source>
        <dbReference type="ARBA" id="ARBA00023043"/>
    </source>
</evidence>
<keyword evidence="5" id="KW-1185">Reference proteome</keyword>
<keyword evidence="2 3" id="KW-0040">ANK repeat</keyword>
<dbReference type="InterPro" id="IPR002110">
    <property type="entry name" value="Ankyrin_rpt"/>
</dbReference>
<sequence>MNSRSMRPRVRASKRKVSCGDNERITRSKKALLSDDVRLNKAIDRSDFSAVKEILEGRNQNVSSSKTCLQAALLKAAEEGKKQIVQLLLSYGGCVKGRSKIGCLALIAAAKRGYLDIVKLLIKKGAPVNGKDSSGKTALMAAVKKSCCSALITFLLEGCKADVNLQDNEGKTALMLAVEQWDYETVQILFLGNDEEDSKKCSCDESIKDKYGRTALDFATMNGSAELMNILSESRKESCSPLSKAAAGNNLGLVRWLVEIYPSCVESLGFGEPPLAMAMLGLNCDVESWDGKIHCDFELMDFLLQAGVNVNDCHSCGYTALMFAATAGSERAVKALLSHKASLSKTAFEKNLHGQLRRRTALMMAAQKGWVNVVELLIEAGADFDLEDEDGESAFILAIKSGHKACVEALLKHQDFLTDSDVHLMVKHKVLDVLTGFENIWDHLFGGTRSHKLQFILCKAIEAGCYQLVKAIKHGADVNFRHKYRDLSHPLFLALKDNEMVSILLAMGADINLCLQDTGQPALMHAIKENNVPVVQTLLRNNANMYGEYRGSTALTLACCGNKIDIVLMLLDAGMDVNHVSGKKQTALWVAVENKHYALAEILIKRGANVNIATTGNVTILMHALRHNTAAFSELIIKSGADVNAADSNGDTALFSALNRHTQHKGEKVALLLRHGADINHSNLMTKTPLMIAAALDRNLYVFKLLLASGPDVNAQDLNGNTALHVAVESRGEDKLKDLVSNGADMGMINSDNRNPLMLAFIKLRCRIIKALLELGAKPDIQSSPNVAHPNSLDNILLKFSFNDNHDFLSYDLFLDCLEVLLKAGCSLHGALQSNIDKFLCTAIFENKYKTVQLLVQSGVAPNRHSVSYLPGKAMFILDSHFVCDGNASPLCTAILANRPKIISLLAQAFFLHPHDVQILQHPRIVERLESFLLEWPDKDSSTLQEDLFPKNWSLYKWSKLAVLNAVGYGEGRAQRVEALPIPQRMKDNLLFKDISCKS</sequence>
<evidence type="ECO:0000313" key="4">
    <source>
        <dbReference type="EMBL" id="GFR98468.1"/>
    </source>
</evidence>
<feature type="repeat" description="ANK" evidence="3">
    <location>
        <begin position="719"/>
        <end position="751"/>
    </location>
</feature>
<dbReference type="Pfam" id="PF00023">
    <property type="entry name" value="Ank"/>
    <property type="match status" value="1"/>
</dbReference>
<feature type="repeat" description="ANK" evidence="3">
    <location>
        <begin position="616"/>
        <end position="648"/>
    </location>
</feature>